<evidence type="ECO:0000256" key="7">
    <source>
        <dbReference type="SAM" id="MobiDB-lite"/>
    </source>
</evidence>
<dbReference type="GO" id="GO:0000160">
    <property type="term" value="P:phosphorelay signal transduction system"/>
    <property type="evidence" value="ECO:0007669"/>
    <property type="project" value="UniProtKB-KW"/>
</dbReference>
<comment type="caution">
    <text evidence="11">The sequence shown here is derived from an EMBL/GenBank/DDBJ whole genome shotgun (WGS) entry which is preliminary data.</text>
</comment>
<feature type="compositionally biased region" description="Basic and acidic residues" evidence="7">
    <location>
        <begin position="1"/>
        <end position="11"/>
    </location>
</feature>
<dbReference type="PRINTS" id="PR00344">
    <property type="entry name" value="BCTRLSENSOR"/>
</dbReference>
<keyword evidence="1" id="KW-0597">Phosphoprotein</keyword>
<evidence type="ECO:0000313" key="12">
    <source>
        <dbReference type="Proteomes" id="UP001596442"/>
    </source>
</evidence>
<evidence type="ECO:0000259" key="8">
    <source>
        <dbReference type="PROSITE" id="PS50109"/>
    </source>
</evidence>
<dbReference type="PROSITE" id="PS50109">
    <property type="entry name" value="HIS_KIN"/>
    <property type="match status" value="1"/>
</dbReference>
<dbReference type="InterPro" id="IPR004358">
    <property type="entry name" value="Sig_transdc_His_kin-like_C"/>
</dbReference>
<organism evidence="11 12">
    <name type="scientific">Halorubrum tibetense</name>
    <dbReference type="NCBI Taxonomy" id="175631"/>
    <lineage>
        <taxon>Archaea</taxon>
        <taxon>Methanobacteriati</taxon>
        <taxon>Methanobacteriota</taxon>
        <taxon>Stenosarchaea group</taxon>
        <taxon>Halobacteria</taxon>
        <taxon>Halobacteriales</taxon>
        <taxon>Haloferacaceae</taxon>
        <taxon>Halorubrum</taxon>
    </lineage>
</organism>
<keyword evidence="6" id="KW-0902">Two-component regulatory system</keyword>
<keyword evidence="5 11" id="KW-0067">ATP-binding</keyword>
<dbReference type="InterPro" id="IPR003594">
    <property type="entry name" value="HATPase_dom"/>
</dbReference>
<evidence type="ECO:0000259" key="10">
    <source>
        <dbReference type="PROSITE" id="PS50113"/>
    </source>
</evidence>
<feature type="domain" description="PAC" evidence="10">
    <location>
        <begin position="245"/>
        <end position="297"/>
    </location>
</feature>
<dbReference type="Pfam" id="PF02518">
    <property type="entry name" value="HATPase_c"/>
    <property type="match status" value="1"/>
</dbReference>
<name>A0ABD5S8S1_9EURY</name>
<feature type="domain" description="Histidine kinase" evidence="8">
    <location>
        <begin position="301"/>
        <end position="508"/>
    </location>
</feature>
<dbReference type="Pfam" id="PF08448">
    <property type="entry name" value="PAS_4"/>
    <property type="match status" value="1"/>
</dbReference>
<keyword evidence="3" id="KW-0547">Nucleotide-binding</keyword>
<dbReference type="Proteomes" id="UP001596442">
    <property type="component" value="Unassembled WGS sequence"/>
</dbReference>
<proteinExistence type="predicted"/>
<reference evidence="11 12" key="1">
    <citation type="journal article" date="2019" name="Int. J. Syst. Evol. Microbiol.">
        <title>The Global Catalogue of Microorganisms (GCM) 10K type strain sequencing project: providing services to taxonomists for standard genome sequencing and annotation.</title>
        <authorList>
            <consortium name="The Broad Institute Genomics Platform"/>
            <consortium name="The Broad Institute Genome Sequencing Center for Infectious Disease"/>
            <person name="Wu L."/>
            <person name="Ma J."/>
        </authorList>
    </citation>
    <scope>NUCLEOTIDE SEQUENCE [LARGE SCALE GENOMIC DNA]</scope>
    <source>
        <strain evidence="11 12">CGMCC 1.3239</strain>
    </source>
</reference>
<dbReference type="GO" id="GO:0005524">
    <property type="term" value="F:ATP binding"/>
    <property type="evidence" value="ECO:0007669"/>
    <property type="project" value="UniProtKB-KW"/>
</dbReference>
<keyword evidence="12" id="KW-1185">Reference proteome</keyword>
<dbReference type="GO" id="GO:0016301">
    <property type="term" value="F:kinase activity"/>
    <property type="evidence" value="ECO:0007669"/>
    <property type="project" value="UniProtKB-KW"/>
</dbReference>
<dbReference type="InterPro" id="IPR000014">
    <property type="entry name" value="PAS"/>
</dbReference>
<gene>
    <name evidence="11" type="ORF">ACFQEU_04750</name>
</gene>
<dbReference type="InterPro" id="IPR005467">
    <property type="entry name" value="His_kinase_dom"/>
</dbReference>
<evidence type="ECO:0000313" key="11">
    <source>
        <dbReference type="EMBL" id="MFC6752776.1"/>
    </source>
</evidence>
<dbReference type="InterPro" id="IPR013656">
    <property type="entry name" value="PAS_4"/>
</dbReference>
<dbReference type="SMART" id="SM00091">
    <property type="entry name" value="PAS"/>
    <property type="match status" value="2"/>
</dbReference>
<sequence>MDRDRNERGDTVDNGGADASDPAFEDSTQSPEQSAAGFGDETTDESVEAARAFVASVPTATLAADPETKAIHAANGPAAALLGRDRSTLTLMGLTDIGSSTTVDGDPVDAAFESVVESDVTREFQWETRTDEKRRRLVVRAHTTAVADREWLVVSLVDATDQVRIEQAAHERARTLDAVASTVPMALFRCGLGGTITRWNDRLVADTGYEAETLGGQALSDLFDDTSRNTVSDGLAAVYADGEVVERTARLLTRSGERTPYRVTMGPVVDVDGSTVGAVGVGEDLTDAALRQERLAVLTRVLRHNFRNELNVVMGFTRQAKRSIEDPDTLAQLDRVIDTAGRLLHLGETARKVERLLAERPTPGPVPVSSVVSDALGAVPDGLCEHAEIETDVSPELTVSAVDQLSDALAELVDNAIRHNDADQPRVHVSAAELPSESWMSLVVADDGPGIPPAERAVLTGDETPLEHASGLGLWLVNWVVTAGGGSLDITDSKGGGTRIELSLRTPNAG</sequence>
<evidence type="ECO:0000256" key="1">
    <source>
        <dbReference type="ARBA" id="ARBA00022553"/>
    </source>
</evidence>
<dbReference type="PANTHER" id="PTHR43065">
    <property type="entry name" value="SENSOR HISTIDINE KINASE"/>
    <property type="match status" value="1"/>
</dbReference>
<dbReference type="SMART" id="SM00387">
    <property type="entry name" value="HATPase_c"/>
    <property type="match status" value="1"/>
</dbReference>
<dbReference type="RefSeq" id="WP_379779785.1">
    <property type="nucleotide sequence ID" value="NZ_JBHSWW010000040.1"/>
</dbReference>
<keyword evidence="4" id="KW-0418">Kinase</keyword>
<dbReference type="CDD" id="cd00075">
    <property type="entry name" value="HATPase"/>
    <property type="match status" value="1"/>
</dbReference>
<dbReference type="NCBIfam" id="TIGR00229">
    <property type="entry name" value="sensory_box"/>
    <property type="match status" value="1"/>
</dbReference>
<evidence type="ECO:0000256" key="3">
    <source>
        <dbReference type="ARBA" id="ARBA00022741"/>
    </source>
</evidence>
<dbReference type="InterPro" id="IPR036890">
    <property type="entry name" value="HATPase_C_sf"/>
</dbReference>
<protein>
    <submittedName>
        <fullName evidence="11">ATP-binding protein</fullName>
    </submittedName>
</protein>
<accession>A0ABD5S8S1</accession>
<dbReference type="PROSITE" id="PS50113">
    <property type="entry name" value="PAC"/>
    <property type="match status" value="1"/>
</dbReference>
<dbReference type="PANTHER" id="PTHR43065:SF10">
    <property type="entry name" value="PEROXIDE STRESS-ACTIVATED HISTIDINE KINASE MAK3"/>
    <property type="match status" value="1"/>
</dbReference>
<dbReference type="InterPro" id="IPR035965">
    <property type="entry name" value="PAS-like_dom_sf"/>
</dbReference>
<dbReference type="CDD" id="cd00130">
    <property type="entry name" value="PAS"/>
    <property type="match status" value="1"/>
</dbReference>
<dbReference type="Gene3D" id="3.30.450.20">
    <property type="entry name" value="PAS domain"/>
    <property type="match status" value="2"/>
</dbReference>
<dbReference type="PROSITE" id="PS50112">
    <property type="entry name" value="PAS"/>
    <property type="match status" value="1"/>
</dbReference>
<feature type="domain" description="PAS" evidence="9">
    <location>
        <begin position="172"/>
        <end position="242"/>
    </location>
</feature>
<evidence type="ECO:0000259" key="9">
    <source>
        <dbReference type="PROSITE" id="PS50112"/>
    </source>
</evidence>
<keyword evidence="2" id="KW-0808">Transferase</keyword>
<feature type="region of interest" description="Disordered" evidence="7">
    <location>
        <begin position="1"/>
        <end position="45"/>
    </location>
</feature>
<dbReference type="SUPFAM" id="SSF55874">
    <property type="entry name" value="ATPase domain of HSP90 chaperone/DNA topoisomerase II/histidine kinase"/>
    <property type="match status" value="1"/>
</dbReference>
<dbReference type="SUPFAM" id="SSF55785">
    <property type="entry name" value="PYP-like sensor domain (PAS domain)"/>
    <property type="match status" value="1"/>
</dbReference>
<evidence type="ECO:0000256" key="6">
    <source>
        <dbReference type="ARBA" id="ARBA00023012"/>
    </source>
</evidence>
<dbReference type="InterPro" id="IPR000700">
    <property type="entry name" value="PAS-assoc_C"/>
</dbReference>
<evidence type="ECO:0000256" key="4">
    <source>
        <dbReference type="ARBA" id="ARBA00022777"/>
    </source>
</evidence>
<evidence type="ECO:0000256" key="2">
    <source>
        <dbReference type="ARBA" id="ARBA00022679"/>
    </source>
</evidence>
<dbReference type="EMBL" id="JBHSWW010000040">
    <property type="protein sequence ID" value="MFC6752776.1"/>
    <property type="molecule type" value="Genomic_DNA"/>
</dbReference>
<evidence type="ECO:0000256" key="5">
    <source>
        <dbReference type="ARBA" id="ARBA00022840"/>
    </source>
</evidence>
<dbReference type="AlphaFoldDB" id="A0ABD5S8S1"/>
<dbReference type="Gene3D" id="3.30.565.10">
    <property type="entry name" value="Histidine kinase-like ATPase, C-terminal domain"/>
    <property type="match status" value="1"/>
</dbReference>